<dbReference type="RefSeq" id="WP_013409933.1">
    <property type="nucleotide sequence ID" value="NC_014655.1"/>
</dbReference>
<keyword evidence="2" id="KW-1185">Reference proteome</keyword>
<gene>
    <name evidence="1" type="ordered locus">Lbys_3245</name>
</gene>
<dbReference type="Proteomes" id="UP000007435">
    <property type="component" value="Chromosome"/>
</dbReference>
<dbReference type="HOGENOM" id="CLU_132570_0_0_10"/>
<dbReference type="AlphaFoldDB" id="E4RVZ6"/>
<dbReference type="STRING" id="649349.Lbys_3245"/>
<accession>E4RVZ6</accession>
<protein>
    <submittedName>
        <fullName evidence="1">Uncharacterized protein</fullName>
    </submittedName>
</protein>
<dbReference type="OrthoDB" id="980645at2"/>
<evidence type="ECO:0000313" key="2">
    <source>
        <dbReference type="Proteomes" id="UP000007435"/>
    </source>
</evidence>
<sequence length="125" mass="14581">MSKSIGKILLVFVMLLCLMKNSLLYTLYSVNQEVFVELFCINKDRPELHCDGKCELSKILKEKEKEKTSQVLLQLQLDHVFLNQQVSFTFPAPILPEKEIKLCPYTQDLYCYTLFLNLSEPPEFV</sequence>
<name>E4RVZ6_LEAB4</name>
<reference evidence="1 2" key="2">
    <citation type="journal article" date="2011" name="Stand. Genomic Sci.">
        <title>Complete genome sequence of Leadbetterella byssophila type strain (4M15).</title>
        <authorList>
            <person name="Abt B."/>
            <person name="Teshima H."/>
            <person name="Lucas S."/>
            <person name="Lapidus A."/>
            <person name="Del Rio T.G."/>
            <person name="Nolan M."/>
            <person name="Tice H."/>
            <person name="Cheng J.F."/>
            <person name="Pitluck S."/>
            <person name="Liolios K."/>
            <person name="Pagani I."/>
            <person name="Ivanova N."/>
            <person name="Mavromatis K."/>
            <person name="Pati A."/>
            <person name="Tapia R."/>
            <person name="Han C."/>
            <person name="Goodwin L."/>
            <person name="Chen A."/>
            <person name="Palaniappan K."/>
            <person name="Land M."/>
            <person name="Hauser L."/>
            <person name="Chang Y.J."/>
            <person name="Jeffries C.D."/>
            <person name="Rohde M."/>
            <person name="Goker M."/>
            <person name="Tindall B.J."/>
            <person name="Detter J.C."/>
            <person name="Woyke T."/>
            <person name="Bristow J."/>
            <person name="Eisen J.A."/>
            <person name="Markowitz V."/>
            <person name="Hugenholtz P."/>
            <person name="Klenk H.P."/>
            <person name="Kyrpides N.C."/>
        </authorList>
    </citation>
    <scope>NUCLEOTIDE SEQUENCE [LARGE SCALE GENOMIC DNA]</scope>
    <source>
        <strain evidence="2">DSM 17132 / JCM 16389 / KACC 11308 / NBRC 106382 / 4M15</strain>
    </source>
</reference>
<proteinExistence type="predicted"/>
<organism evidence="1 2">
    <name type="scientific">Leadbetterella byssophila (strain DSM 17132 / JCM 16389 / KACC 11308 / NBRC 106382 / 4M15)</name>
    <dbReference type="NCBI Taxonomy" id="649349"/>
    <lineage>
        <taxon>Bacteria</taxon>
        <taxon>Pseudomonadati</taxon>
        <taxon>Bacteroidota</taxon>
        <taxon>Cytophagia</taxon>
        <taxon>Cytophagales</taxon>
        <taxon>Leadbetterellaceae</taxon>
        <taxon>Leadbetterella</taxon>
    </lineage>
</organism>
<dbReference type="EMBL" id="CP002305">
    <property type="protein sequence ID" value="ADQ18906.1"/>
    <property type="molecule type" value="Genomic_DNA"/>
</dbReference>
<reference key="1">
    <citation type="submission" date="2010-11" db="EMBL/GenBank/DDBJ databases">
        <title>The complete genome of Leadbetterella byssophila DSM 17132.</title>
        <authorList>
            <consortium name="US DOE Joint Genome Institute (JGI-PGF)"/>
            <person name="Lucas S."/>
            <person name="Copeland A."/>
            <person name="Lapidus A."/>
            <person name="Glavina del Rio T."/>
            <person name="Dalin E."/>
            <person name="Tice H."/>
            <person name="Bruce D."/>
            <person name="Goodwin L."/>
            <person name="Pitluck S."/>
            <person name="Kyrpides N."/>
            <person name="Mavromatis K."/>
            <person name="Ivanova N."/>
            <person name="Teshima H."/>
            <person name="Brettin T."/>
            <person name="Detter J.C."/>
            <person name="Han C."/>
            <person name="Tapia R."/>
            <person name="Land M."/>
            <person name="Hauser L."/>
            <person name="Markowitz V."/>
            <person name="Cheng J.-F."/>
            <person name="Hugenholtz P."/>
            <person name="Woyke T."/>
            <person name="Wu D."/>
            <person name="Tindall B."/>
            <person name="Pomrenke H.G."/>
            <person name="Brambilla E."/>
            <person name="Klenk H.-P."/>
            <person name="Eisen J.A."/>
        </authorList>
    </citation>
    <scope>NUCLEOTIDE SEQUENCE [LARGE SCALE GENOMIC DNA]</scope>
    <source>
        <strain>DSM 17132</strain>
    </source>
</reference>
<dbReference type="KEGG" id="lby:Lbys_3245"/>
<evidence type="ECO:0000313" key="1">
    <source>
        <dbReference type="EMBL" id="ADQ18906.1"/>
    </source>
</evidence>